<reference evidence="3" key="1">
    <citation type="submission" date="2021-12" db="EMBL/GenBank/DDBJ databases">
        <authorList>
            <person name="King R."/>
        </authorList>
    </citation>
    <scope>NUCLEOTIDE SEQUENCE</scope>
</reference>
<feature type="compositionally biased region" description="Basic and acidic residues" evidence="2">
    <location>
        <begin position="214"/>
        <end position="233"/>
    </location>
</feature>
<name>A0A9P0BIA7_BRAAE</name>
<dbReference type="AlphaFoldDB" id="A0A9P0BIA7"/>
<feature type="compositionally biased region" description="Low complexity" evidence="2">
    <location>
        <begin position="243"/>
        <end position="253"/>
    </location>
</feature>
<keyword evidence="1" id="KW-0175">Coiled coil</keyword>
<sequence>MELNYDQSDPNHIDLSEADLLIEDTIKKRERVVQMEGQQNQMFRIHLNTVQNYFLRLSTIKKTKFLSELIGEVNDSVTLTTLLSVVYTVDDKLASYLKVTTDTNNIHDKLLADHNRSVEKSAIEMTLSDDTVWFQHLSNFEQYKLILYCCFERLQRNLEQIEDVKVSKQRQNNEIENESYKKDDPFNIKVEQSRNDWNKMIMAYAKKIEIEHAKLSKQKDKNKDKKVKKGNDKKSKKGKSSKSSKLSKSSKTSKSSKKNPEFVVKKDLEIESLLQKSKFSKVLGVREQKLMKRGAIIRKLRPKFQSAAELFESSLFNNSVKPGMSTADLPYDFLTSYPRIHNEDTLYKNKPCREIFEMEIEQQGDIGVDVLFELPPTSVTKAGLNLEKTAMVEDW</sequence>
<evidence type="ECO:0000313" key="4">
    <source>
        <dbReference type="Proteomes" id="UP001154078"/>
    </source>
</evidence>
<dbReference type="Proteomes" id="UP001154078">
    <property type="component" value="Chromosome 9"/>
</dbReference>
<accession>A0A9P0BIA7</accession>
<proteinExistence type="predicted"/>
<dbReference type="OrthoDB" id="6751058at2759"/>
<feature type="region of interest" description="Disordered" evidence="2">
    <location>
        <begin position="214"/>
        <end position="259"/>
    </location>
</feature>
<protein>
    <submittedName>
        <fullName evidence="3">Uncharacterized protein</fullName>
    </submittedName>
</protein>
<dbReference type="EMBL" id="OV121140">
    <property type="protein sequence ID" value="CAH0564182.1"/>
    <property type="molecule type" value="Genomic_DNA"/>
</dbReference>
<feature type="coiled-coil region" evidence="1">
    <location>
        <begin position="151"/>
        <end position="178"/>
    </location>
</feature>
<evidence type="ECO:0000313" key="3">
    <source>
        <dbReference type="EMBL" id="CAH0564182.1"/>
    </source>
</evidence>
<keyword evidence="4" id="KW-1185">Reference proteome</keyword>
<evidence type="ECO:0000256" key="2">
    <source>
        <dbReference type="SAM" id="MobiDB-lite"/>
    </source>
</evidence>
<organism evidence="3 4">
    <name type="scientific">Brassicogethes aeneus</name>
    <name type="common">Rape pollen beetle</name>
    <name type="synonym">Meligethes aeneus</name>
    <dbReference type="NCBI Taxonomy" id="1431903"/>
    <lineage>
        <taxon>Eukaryota</taxon>
        <taxon>Metazoa</taxon>
        <taxon>Ecdysozoa</taxon>
        <taxon>Arthropoda</taxon>
        <taxon>Hexapoda</taxon>
        <taxon>Insecta</taxon>
        <taxon>Pterygota</taxon>
        <taxon>Neoptera</taxon>
        <taxon>Endopterygota</taxon>
        <taxon>Coleoptera</taxon>
        <taxon>Polyphaga</taxon>
        <taxon>Cucujiformia</taxon>
        <taxon>Nitidulidae</taxon>
        <taxon>Meligethinae</taxon>
        <taxon>Brassicogethes</taxon>
    </lineage>
</organism>
<evidence type="ECO:0000256" key="1">
    <source>
        <dbReference type="SAM" id="Coils"/>
    </source>
</evidence>
<gene>
    <name evidence="3" type="ORF">MELIAE_LOCUS12790</name>
</gene>